<sequence>MSLNSEFTFSESFEVTEDIKRVFDGNGFILLRGVLDKEELSKVEHTLTGSDAITKNIYLDTHDGDRRTDKIMWSFPGNDVTGMVARSEKIGGTMEKLLGGEVYHYHTKLMMKDAGTGARSVWHQDYGYWYLYGNLFPDMGTVFVALDPCRRDNSCLQVLRGSHKCGRLDHHRVIGQMGCDEERVRQIQEHCPLEYIEMEAGDALFFHCNLIHASSDNTSNRRRWAFLTAYNRASNNPVIEHQHPQYTPLDKVPNSAIKSCTNYTDMDGKRFLGPEYKVILPSN</sequence>
<dbReference type="PANTHER" id="PTHR20883:SF51">
    <property type="entry name" value="PHYTANOYL-COA HYDROXYLASE"/>
    <property type="match status" value="1"/>
</dbReference>
<gene>
    <name evidence="2" type="ORF">KP79_PYT04763</name>
</gene>
<dbReference type="Pfam" id="PF05721">
    <property type="entry name" value="PhyH"/>
    <property type="match status" value="1"/>
</dbReference>
<evidence type="ECO:0000313" key="2">
    <source>
        <dbReference type="EMBL" id="OWF37396.1"/>
    </source>
</evidence>
<dbReference type="PANTHER" id="PTHR20883">
    <property type="entry name" value="PHYTANOYL-COA DIOXYGENASE DOMAIN CONTAINING 1"/>
    <property type="match status" value="1"/>
</dbReference>
<keyword evidence="3" id="KW-1185">Reference proteome</keyword>
<dbReference type="OrthoDB" id="445007at2759"/>
<dbReference type="EMBL" id="NEDP02005589">
    <property type="protein sequence ID" value="OWF37396.1"/>
    <property type="molecule type" value="Genomic_DNA"/>
</dbReference>
<dbReference type="AlphaFoldDB" id="A0A210PLU6"/>
<protein>
    <submittedName>
        <fullName evidence="2">Ectoine hydroxylase</fullName>
    </submittedName>
</protein>
<dbReference type="Proteomes" id="UP000242188">
    <property type="component" value="Unassembled WGS sequence"/>
</dbReference>
<evidence type="ECO:0000256" key="1">
    <source>
        <dbReference type="ARBA" id="ARBA00001962"/>
    </source>
</evidence>
<comment type="cofactor">
    <cofactor evidence="1">
        <name>Fe cation</name>
        <dbReference type="ChEBI" id="CHEBI:24875"/>
    </cofactor>
</comment>
<organism evidence="2 3">
    <name type="scientific">Mizuhopecten yessoensis</name>
    <name type="common">Japanese scallop</name>
    <name type="synonym">Patinopecten yessoensis</name>
    <dbReference type="NCBI Taxonomy" id="6573"/>
    <lineage>
        <taxon>Eukaryota</taxon>
        <taxon>Metazoa</taxon>
        <taxon>Spiralia</taxon>
        <taxon>Lophotrochozoa</taxon>
        <taxon>Mollusca</taxon>
        <taxon>Bivalvia</taxon>
        <taxon>Autobranchia</taxon>
        <taxon>Pteriomorphia</taxon>
        <taxon>Pectinida</taxon>
        <taxon>Pectinoidea</taxon>
        <taxon>Pectinidae</taxon>
        <taxon>Mizuhopecten</taxon>
    </lineage>
</organism>
<dbReference type="Gene3D" id="2.60.120.620">
    <property type="entry name" value="q2cbj1_9rhob like domain"/>
    <property type="match status" value="1"/>
</dbReference>
<dbReference type="SUPFAM" id="SSF51197">
    <property type="entry name" value="Clavaminate synthase-like"/>
    <property type="match status" value="1"/>
</dbReference>
<comment type="caution">
    <text evidence="2">The sequence shown here is derived from an EMBL/GenBank/DDBJ whole genome shotgun (WGS) entry which is preliminary data.</text>
</comment>
<dbReference type="InterPro" id="IPR008775">
    <property type="entry name" value="Phytyl_CoA_dOase-like"/>
</dbReference>
<proteinExistence type="predicted"/>
<accession>A0A210PLU6</accession>
<reference evidence="2 3" key="1">
    <citation type="journal article" date="2017" name="Nat. Ecol. Evol.">
        <title>Scallop genome provides insights into evolution of bilaterian karyotype and development.</title>
        <authorList>
            <person name="Wang S."/>
            <person name="Zhang J."/>
            <person name="Jiao W."/>
            <person name="Li J."/>
            <person name="Xun X."/>
            <person name="Sun Y."/>
            <person name="Guo X."/>
            <person name="Huan P."/>
            <person name="Dong B."/>
            <person name="Zhang L."/>
            <person name="Hu X."/>
            <person name="Sun X."/>
            <person name="Wang J."/>
            <person name="Zhao C."/>
            <person name="Wang Y."/>
            <person name="Wang D."/>
            <person name="Huang X."/>
            <person name="Wang R."/>
            <person name="Lv J."/>
            <person name="Li Y."/>
            <person name="Zhang Z."/>
            <person name="Liu B."/>
            <person name="Lu W."/>
            <person name="Hui Y."/>
            <person name="Liang J."/>
            <person name="Zhou Z."/>
            <person name="Hou R."/>
            <person name="Li X."/>
            <person name="Liu Y."/>
            <person name="Li H."/>
            <person name="Ning X."/>
            <person name="Lin Y."/>
            <person name="Zhao L."/>
            <person name="Xing Q."/>
            <person name="Dou J."/>
            <person name="Li Y."/>
            <person name="Mao J."/>
            <person name="Guo H."/>
            <person name="Dou H."/>
            <person name="Li T."/>
            <person name="Mu C."/>
            <person name="Jiang W."/>
            <person name="Fu Q."/>
            <person name="Fu X."/>
            <person name="Miao Y."/>
            <person name="Liu J."/>
            <person name="Yu Q."/>
            <person name="Li R."/>
            <person name="Liao H."/>
            <person name="Li X."/>
            <person name="Kong Y."/>
            <person name="Jiang Z."/>
            <person name="Chourrout D."/>
            <person name="Li R."/>
            <person name="Bao Z."/>
        </authorList>
    </citation>
    <scope>NUCLEOTIDE SEQUENCE [LARGE SCALE GENOMIC DNA]</scope>
    <source>
        <strain evidence="2 3">PY_sf001</strain>
    </source>
</reference>
<name>A0A210PLU6_MIZYE</name>
<evidence type="ECO:0000313" key="3">
    <source>
        <dbReference type="Proteomes" id="UP000242188"/>
    </source>
</evidence>